<keyword evidence="2" id="KW-0802">TPR repeat</keyword>
<dbReference type="PANTHER" id="PTHR16193">
    <property type="entry name" value="TETRATRICOPEPTIDE REPEAT PROTEIN 27"/>
    <property type="match status" value="1"/>
</dbReference>
<dbReference type="Proteomes" id="UP000092462">
    <property type="component" value="Unassembled WGS sequence"/>
</dbReference>
<dbReference type="InterPro" id="IPR011990">
    <property type="entry name" value="TPR-like_helical_dom_sf"/>
</dbReference>
<keyword evidence="1" id="KW-0677">Repeat</keyword>
<evidence type="ECO:0000313" key="5">
    <source>
        <dbReference type="Proteomes" id="UP000092462"/>
    </source>
</evidence>
<comment type="similarity">
    <text evidence="3">Belongs to the TTC27 family.</text>
</comment>
<accession>A0A1B0EZH0</accession>
<evidence type="ECO:0000313" key="4">
    <source>
        <dbReference type="EnsemblMetazoa" id="PPAI007196-PA"/>
    </source>
</evidence>
<evidence type="ECO:0000256" key="3">
    <source>
        <dbReference type="ARBA" id="ARBA00024020"/>
    </source>
</evidence>
<dbReference type="EnsemblMetazoa" id="PPAI007196-RA">
    <property type="protein sequence ID" value="PPAI007196-PA"/>
    <property type="gene ID" value="PPAI007196"/>
</dbReference>
<dbReference type="SMART" id="SM00028">
    <property type="entry name" value="TPR"/>
    <property type="match status" value="4"/>
</dbReference>
<dbReference type="VEuPathDB" id="VectorBase:PPAPM1_003551"/>
<dbReference type="AlphaFoldDB" id="A0A1B0EZH0"/>
<reference evidence="4" key="1">
    <citation type="submission" date="2022-08" db="UniProtKB">
        <authorList>
            <consortium name="EnsemblMetazoa"/>
        </authorList>
    </citation>
    <scope>IDENTIFICATION</scope>
    <source>
        <strain evidence="4">Israel</strain>
    </source>
</reference>
<name>A0A1B0EZH0_PHLPP</name>
<proteinExistence type="inferred from homology"/>
<dbReference type="PANTHER" id="PTHR16193:SF0">
    <property type="entry name" value="TETRATRICOPEPTIDE REPEAT PROTEIN 27"/>
    <property type="match status" value="1"/>
</dbReference>
<dbReference type="EMBL" id="AJVK01059755">
    <property type="status" value="NOT_ANNOTATED_CDS"/>
    <property type="molecule type" value="Genomic_DNA"/>
</dbReference>
<dbReference type="InterPro" id="IPR044244">
    <property type="entry name" value="TTC27/Emw1"/>
</dbReference>
<sequence>MDEIKCFWSENNLIGECKSDLKPFVTKIVNSDGYSIEEDSINEALRIVQVCAKLFIEANFTGPVPLPETVQECLGLSDSVERLDIKRCTMRDGEELEVNVSFPEVLCLALRTLDCCISEHLKVLVWKMRLTCLHQEVLDDLAYSIFKLFKEIHEKILKSPEFSALDIVERSQLLLEIAQGYLIFRRVNPCREILESVKAELKVHLKISSLLGMRTRFQTKPLPQMILRVERADSFLPNASETHAETILPKLLRLDDDTRLEKIKFVNEEEAKIDNLPSIVQSLIAVEFHWLQISQPKDNLAEEEIYPYIVTLLHQDFGPWPVRIAALMANIELEAKNSRTVDRSLKQCEEILKIVRKSATETPQINFQLSSFFSSGMVPIWRAEAQLGSLMMSLGLVKSALDVYRRIQAWEDVINCYNMLEMRHKAEEVIRQELTKNPSAKLYCLLGDATDDPAWYEKAWEFSQHRSGRAQKHWGNYFFARKDYAKAIPHFQESLGINTLQEPLWLRLGFAALEIEDWTTAAHAYQWYTILEPGTFEAWNNLAKAYVKMGDKPRAQRVLQEALKCNYDVWQVWENFMVVSLDTGHFDDVLNAYTRLMELKTRYEDRQVLDILTAAIENHVPDHKGGDSHRLADKASKILAQLCIQHGREAFYWEVAARVARDPLSKAQKLLKAFTSHTQGNSKWKENPDSCKKIIEICLEVTRLSLEAADGFKEENKSLTLSQLSSARLSAQGCLRNVQEIPDSLTGIRDELNCNLQILTEKLKQLNT</sequence>
<dbReference type="PROSITE" id="PS50005">
    <property type="entry name" value="TPR"/>
    <property type="match status" value="1"/>
</dbReference>
<dbReference type="Gene3D" id="1.25.40.10">
    <property type="entry name" value="Tetratricopeptide repeat domain"/>
    <property type="match status" value="1"/>
</dbReference>
<protein>
    <submittedName>
        <fullName evidence="4">Uncharacterized protein</fullName>
    </submittedName>
</protein>
<keyword evidence="5" id="KW-1185">Reference proteome</keyword>
<evidence type="ECO:0000256" key="2">
    <source>
        <dbReference type="ARBA" id="ARBA00022803"/>
    </source>
</evidence>
<dbReference type="VEuPathDB" id="VectorBase:PPAI007196"/>
<evidence type="ECO:0000256" key="1">
    <source>
        <dbReference type="ARBA" id="ARBA00022737"/>
    </source>
</evidence>
<dbReference type="SUPFAM" id="SSF48452">
    <property type="entry name" value="TPR-like"/>
    <property type="match status" value="1"/>
</dbReference>
<dbReference type="InterPro" id="IPR019734">
    <property type="entry name" value="TPR_rpt"/>
</dbReference>
<organism evidence="4 5">
    <name type="scientific">Phlebotomus papatasi</name>
    <name type="common">Sandfly</name>
    <dbReference type="NCBI Taxonomy" id="29031"/>
    <lineage>
        <taxon>Eukaryota</taxon>
        <taxon>Metazoa</taxon>
        <taxon>Ecdysozoa</taxon>
        <taxon>Arthropoda</taxon>
        <taxon>Hexapoda</taxon>
        <taxon>Insecta</taxon>
        <taxon>Pterygota</taxon>
        <taxon>Neoptera</taxon>
        <taxon>Endopterygota</taxon>
        <taxon>Diptera</taxon>
        <taxon>Nematocera</taxon>
        <taxon>Psychodoidea</taxon>
        <taxon>Psychodidae</taxon>
        <taxon>Phlebotomus</taxon>
        <taxon>Phlebotomus</taxon>
    </lineage>
</organism>